<dbReference type="HOGENOM" id="CLU_107248_3_1_2"/>
<feature type="compositionally biased region" description="Acidic residues" evidence="6">
    <location>
        <begin position="94"/>
        <end position="107"/>
    </location>
</feature>
<dbReference type="PROSITE" id="PS00529">
    <property type="entry name" value="RIBOSOMAL_S24E"/>
    <property type="match status" value="1"/>
</dbReference>
<dbReference type="GeneID" id="24794719"/>
<dbReference type="SUPFAM" id="SSF54189">
    <property type="entry name" value="Ribosomal proteins S24e, L23 and L15e"/>
    <property type="match status" value="1"/>
</dbReference>
<name>A0A075WC53_ARCFL</name>
<dbReference type="Gene3D" id="3.30.70.330">
    <property type="match status" value="1"/>
</dbReference>
<dbReference type="RefSeq" id="WP_048064676.1">
    <property type="nucleotide sequence ID" value="NZ_CP006577.1"/>
</dbReference>
<evidence type="ECO:0000256" key="2">
    <source>
        <dbReference type="ARBA" id="ARBA00022980"/>
    </source>
</evidence>
<evidence type="ECO:0000313" key="8">
    <source>
        <dbReference type="Proteomes" id="UP000028501"/>
    </source>
</evidence>
<accession>A0A075WC53</accession>
<dbReference type="GO" id="GO:0006412">
    <property type="term" value="P:translation"/>
    <property type="evidence" value="ECO:0007669"/>
    <property type="project" value="UniProtKB-UniRule"/>
</dbReference>
<dbReference type="Pfam" id="PF01282">
    <property type="entry name" value="Ribosomal_S24e"/>
    <property type="match status" value="1"/>
</dbReference>
<dbReference type="GO" id="GO:1990904">
    <property type="term" value="C:ribonucleoprotein complex"/>
    <property type="evidence" value="ECO:0007669"/>
    <property type="project" value="UniProtKB-KW"/>
</dbReference>
<organism evidence="7 8">
    <name type="scientific">Archaeoglobus fulgidus DSM 8774</name>
    <dbReference type="NCBI Taxonomy" id="1344584"/>
    <lineage>
        <taxon>Archaea</taxon>
        <taxon>Methanobacteriati</taxon>
        <taxon>Methanobacteriota</taxon>
        <taxon>Archaeoglobi</taxon>
        <taxon>Archaeoglobales</taxon>
        <taxon>Archaeoglobaceae</taxon>
        <taxon>Archaeoglobus</taxon>
    </lineage>
</organism>
<comment type="similarity">
    <text evidence="1 4 5">Belongs to the eukaryotic ribosomal protein eS24 family.</text>
</comment>
<evidence type="ECO:0000256" key="6">
    <source>
        <dbReference type="SAM" id="MobiDB-lite"/>
    </source>
</evidence>
<dbReference type="InterPro" id="IPR012677">
    <property type="entry name" value="Nucleotide-bd_a/b_plait_sf"/>
</dbReference>
<protein>
    <recommendedName>
        <fullName evidence="4">Small ribosomal subunit protein eS24</fullName>
    </recommendedName>
</protein>
<keyword evidence="3 4" id="KW-0687">Ribonucleoprotein</keyword>
<dbReference type="GO" id="GO:0003735">
    <property type="term" value="F:structural constituent of ribosome"/>
    <property type="evidence" value="ECO:0007669"/>
    <property type="project" value="InterPro"/>
</dbReference>
<feature type="region of interest" description="Disordered" evidence="6">
    <location>
        <begin position="88"/>
        <end position="107"/>
    </location>
</feature>
<dbReference type="HAMAP" id="MF_00545">
    <property type="entry name" value="Ribosomal_eS24"/>
    <property type="match status" value="1"/>
</dbReference>
<reference evidence="7 8" key="1">
    <citation type="submission" date="2013-07" db="EMBL/GenBank/DDBJ databases">
        <title>Genome of Archaeoglobus fulgidus.</title>
        <authorList>
            <person name="Fiebig A."/>
            <person name="Birkeland N.-K."/>
        </authorList>
    </citation>
    <scope>NUCLEOTIDE SEQUENCE [LARGE SCALE GENOMIC DNA]</scope>
    <source>
        <strain evidence="7 8">DSM 8774</strain>
    </source>
</reference>
<evidence type="ECO:0000256" key="4">
    <source>
        <dbReference type="HAMAP-Rule" id="MF_00545"/>
    </source>
</evidence>
<dbReference type="InterPro" id="IPR012678">
    <property type="entry name" value="Ribosomal_uL23/eL15/eS24_sf"/>
</dbReference>
<dbReference type="PANTHER" id="PTHR10496">
    <property type="entry name" value="40S RIBOSOMAL PROTEIN S24"/>
    <property type="match status" value="1"/>
</dbReference>
<dbReference type="GO" id="GO:0005840">
    <property type="term" value="C:ribosome"/>
    <property type="evidence" value="ECO:0007669"/>
    <property type="project" value="UniProtKB-KW"/>
</dbReference>
<keyword evidence="2 4" id="KW-0689">Ribosomal protein</keyword>
<evidence type="ECO:0000256" key="3">
    <source>
        <dbReference type="ARBA" id="ARBA00023274"/>
    </source>
</evidence>
<dbReference type="InterPro" id="IPR001976">
    <property type="entry name" value="Ribosomal_eS24"/>
</dbReference>
<dbReference type="Proteomes" id="UP000028501">
    <property type="component" value="Chromosome"/>
</dbReference>
<dbReference type="AlphaFoldDB" id="A0A075WC53"/>
<gene>
    <name evidence="4" type="primary">rps24e</name>
    <name evidence="7" type="ORF">AFULGI_00012110</name>
</gene>
<dbReference type="EMBL" id="CP006577">
    <property type="protein sequence ID" value="AIG97990.1"/>
    <property type="molecule type" value="Genomic_DNA"/>
</dbReference>
<evidence type="ECO:0000256" key="5">
    <source>
        <dbReference type="RuleBase" id="RU004381"/>
    </source>
</evidence>
<proteinExistence type="inferred from homology"/>
<evidence type="ECO:0000256" key="1">
    <source>
        <dbReference type="ARBA" id="ARBA00009680"/>
    </source>
</evidence>
<dbReference type="KEGG" id="afg:AFULGI_00012110"/>
<sequence length="107" mass="12503">MEVYVEKERHNPLLRRREVYCRLSFEGKTPSRKEVRGKIAGLMNAEPERVVVDYIKTEFGKTEAKCYVKIYDTVEDLQKIEEEHIIERNKVEEQAEEAEEAEAGAAE</sequence>
<dbReference type="InterPro" id="IPR018098">
    <property type="entry name" value="Ribosomal_eS24_CS"/>
</dbReference>
<evidence type="ECO:0000313" key="7">
    <source>
        <dbReference type="EMBL" id="AIG97990.1"/>
    </source>
</evidence>